<dbReference type="Pfam" id="PF06080">
    <property type="entry name" value="DUF938"/>
    <property type="match status" value="1"/>
</dbReference>
<evidence type="ECO:0000313" key="2">
    <source>
        <dbReference type="Proteomes" id="UP000515838"/>
    </source>
</evidence>
<dbReference type="PANTHER" id="PTHR20974">
    <property type="entry name" value="UPF0585 PROTEIN CG18661"/>
    <property type="match status" value="1"/>
</dbReference>
<proteinExistence type="predicted"/>
<dbReference type="GeneID" id="81469945"/>
<protein>
    <submittedName>
        <fullName evidence="1">DUF938 domain-containing protein</fullName>
    </submittedName>
</protein>
<dbReference type="AlphaFoldDB" id="A0A7G9TEC4"/>
<sequence length="209" mass="22840">MTKPFAPSCERNQGPILEVLQRHLGATRRVLEIGSGTGQHAVHFAAAMPWLAWQCSDRADNLPGIAAWRDEAALANTPPAIELDVDGPWPGNGFDAVFTANSLHIMGWSQVEAFFAGVGKVLQEDGLLIVYGPFNYGGEFTSDSNRAFDQWLKDRDPASGIRDFEAVDALARGIGLCLVEDNAMPANNRCLVWRRSMRHAHDQALPQAS</sequence>
<dbReference type="EMBL" id="CP060731">
    <property type="protein sequence ID" value="QNN78449.1"/>
    <property type="molecule type" value="Genomic_DNA"/>
</dbReference>
<reference evidence="1 2" key="1">
    <citation type="submission" date="2020-08" db="EMBL/GenBank/DDBJ databases">
        <title>Streptomycin Non-resistant strain, P. mexicana.</title>
        <authorList>
            <person name="Ganesh-Kumar S."/>
            <person name="Zhe T."/>
            <person name="Yu Z."/>
            <person name="Min Y."/>
        </authorList>
    </citation>
    <scope>NUCLEOTIDE SEQUENCE [LARGE SCALE GENOMIC DNA]</scope>
    <source>
        <strain evidence="1 2">GTZY2</strain>
    </source>
</reference>
<dbReference type="Proteomes" id="UP000515838">
    <property type="component" value="Chromosome"/>
</dbReference>
<organism evidence="1 2">
    <name type="scientific">Pseudoxanthomonas mexicana</name>
    <dbReference type="NCBI Taxonomy" id="128785"/>
    <lineage>
        <taxon>Bacteria</taxon>
        <taxon>Pseudomonadati</taxon>
        <taxon>Pseudomonadota</taxon>
        <taxon>Gammaproteobacteria</taxon>
        <taxon>Lysobacterales</taxon>
        <taxon>Lysobacteraceae</taxon>
        <taxon>Pseudoxanthomonas</taxon>
    </lineage>
</organism>
<dbReference type="Gene3D" id="3.40.50.150">
    <property type="entry name" value="Vaccinia Virus protein VP39"/>
    <property type="match status" value="1"/>
</dbReference>
<dbReference type="RefSeq" id="WP_187573834.1">
    <property type="nucleotide sequence ID" value="NZ_CP060731.1"/>
</dbReference>
<dbReference type="InterPro" id="IPR010342">
    <property type="entry name" value="DUF938"/>
</dbReference>
<dbReference type="SUPFAM" id="SSF53335">
    <property type="entry name" value="S-adenosyl-L-methionine-dependent methyltransferases"/>
    <property type="match status" value="1"/>
</dbReference>
<gene>
    <name evidence="1" type="ORF">IAE60_03145</name>
</gene>
<dbReference type="PANTHER" id="PTHR20974:SF0">
    <property type="entry name" value="UPF0585 PROTEIN CG18661"/>
    <property type="match status" value="1"/>
</dbReference>
<name>A0A7G9TEC4_PSEMX</name>
<dbReference type="InterPro" id="IPR029063">
    <property type="entry name" value="SAM-dependent_MTases_sf"/>
</dbReference>
<evidence type="ECO:0000313" key="1">
    <source>
        <dbReference type="EMBL" id="QNN78449.1"/>
    </source>
</evidence>
<accession>A0A7G9TEC4</accession>